<dbReference type="Gene3D" id="3.40.50.720">
    <property type="entry name" value="NAD(P)-binding Rossmann-like Domain"/>
    <property type="match status" value="1"/>
</dbReference>
<dbReference type="GO" id="GO:0061504">
    <property type="term" value="P:cyclic threonylcarbamoyladenosine biosynthetic process"/>
    <property type="evidence" value="ECO:0007669"/>
    <property type="project" value="TreeGrafter"/>
</dbReference>
<dbReference type="CDD" id="cd01483">
    <property type="entry name" value="E1_enzyme_family"/>
    <property type="match status" value="1"/>
</dbReference>
<comment type="caution">
    <text evidence="3">The sequence shown here is derived from an EMBL/GenBank/DDBJ whole genome shotgun (WGS) entry which is preliminary data.</text>
</comment>
<evidence type="ECO:0000259" key="1">
    <source>
        <dbReference type="Pfam" id="PF00899"/>
    </source>
</evidence>
<dbReference type="PANTHER" id="PTHR43267:SF1">
    <property type="entry name" value="TRNA THREONYLCARBAMOYLADENOSINE DEHYDRATASE"/>
    <property type="match status" value="1"/>
</dbReference>
<dbReference type="Pfam" id="PF00899">
    <property type="entry name" value="ThiF"/>
    <property type="match status" value="1"/>
</dbReference>
<evidence type="ECO:0000313" key="4">
    <source>
        <dbReference type="Proteomes" id="UP000582837"/>
    </source>
</evidence>
<dbReference type="InterPro" id="IPR045886">
    <property type="entry name" value="ThiF/MoeB/HesA"/>
</dbReference>
<feature type="domain" description="Prokaryotic E2 family B" evidence="2">
    <location>
        <begin position="2"/>
        <end position="91"/>
    </location>
</feature>
<protein>
    <submittedName>
        <fullName evidence="3">Molybdopterin/thiamine biosynthesis adenylyltransferase</fullName>
    </submittedName>
</protein>
<evidence type="ECO:0000313" key="3">
    <source>
        <dbReference type="EMBL" id="MBB6070364.1"/>
    </source>
</evidence>
<dbReference type="InterPro" id="IPR035985">
    <property type="entry name" value="Ubiquitin-activating_enz"/>
</dbReference>
<organism evidence="3 4">
    <name type="scientific">Longimicrobium terrae</name>
    <dbReference type="NCBI Taxonomy" id="1639882"/>
    <lineage>
        <taxon>Bacteria</taxon>
        <taxon>Pseudomonadati</taxon>
        <taxon>Gemmatimonadota</taxon>
        <taxon>Longimicrobiia</taxon>
        <taxon>Longimicrobiales</taxon>
        <taxon>Longimicrobiaceae</taxon>
        <taxon>Longimicrobium</taxon>
    </lineage>
</organism>
<dbReference type="GO" id="GO:0016779">
    <property type="term" value="F:nucleotidyltransferase activity"/>
    <property type="evidence" value="ECO:0007669"/>
    <property type="project" value="UniProtKB-KW"/>
</dbReference>
<dbReference type="EMBL" id="JACHIA010000004">
    <property type="protein sequence ID" value="MBB6070364.1"/>
    <property type="molecule type" value="Genomic_DNA"/>
</dbReference>
<evidence type="ECO:0000259" key="2">
    <source>
        <dbReference type="Pfam" id="PF14461"/>
    </source>
</evidence>
<reference evidence="3 4" key="1">
    <citation type="submission" date="2020-08" db="EMBL/GenBank/DDBJ databases">
        <title>Genomic Encyclopedia of Type Strains, Phase IV (KMG-IV): sequencing the most valuable type-strain genomes for metagenomic binning, comparative biology and taxonomic classification.</title>
        <authorList>
            <person name="Goeker M."/>
        </authorList>
    </citation>
    <scope>NUCLEOTIDE SEQUENCE [LARGE SCALE GENOMIC DNA]</scope>
    <source>
        <strain evidence="3 4">DSM 29007</strain>
    </source>
</reference>
<dbReference type="GO" id="GO:0008641">
    <property type="term" value="F:ubiquitin-like modifier activating enzyme activity"/>
    <property type="evidence" value="ECO:0007669"/>
    <property type="project" value="InterPro"/>
</dbReference>
<dbReference type="InterPro" id="IPR032701">
    <property type="entry name" value="Prok-E2_B_dom"/>
</dbReference>
<dbReference type="PANTHER" id="PTHR43267">
    <property type="entry name" value="TRNA THREONYLCARBAMOYLADENOSINE DEHYDRATASE"/>
    <property type="match status" value="1"/>
</dbReference>
<dbReference type="Proteomes" id="UP000582837">
    <property type="component" value="Unassembled WGS sequence"/>
</dbReference>
<dbReference type="SUPFAM" id="SSF69572">
    <property type="entry name" value="Activating enzymes of the ubiquitin-like proteins"/>
    <property type="match status" value="1"/>
</dbReference>
<name>A0A841GWQ9_9BACT</name>
<keyword evidence="3" id="KW-0548">Nucleotidyltransferase</keyword>
<dbReference type="InterPro" id="IPR000594">
    <property type="entry name" value="ThiF_NAD_FAD-bd"/>
</dbReference>
<keyword evidence="4" id="KW-1185">Reference proteome</keyword>
<dbReference type="GO" id="GO:0061503">
    <property type="term" value="F:tRNA threonylcarbamoyladenosine dehydratase"/>
    <property type="evidence" value="ECO:0007669"/>
    <property type="project" value="TreeGrafter"/>
</dbReference>
<dbReference type="Pfam" id="PF14461">
    <property type="entry name" value="Prok-E2_B"/>
    <property type="match status" value="1"/>
</dbReference>
<keyword evidence="3" id="KW-0808">Transferase</keyword>
<sequence length="535" mass="57624">MKLRICLLDSFPGCLPHIYLMPWNALGFIPHVREGDGYICFLDPEGVILDRARPAQVVTESLRRTIHLLEAGFGKTNQADFVDEFEAHWSRMPGATWLWSILEPETFVRSVAVVETDNAMPFVAANESALSAYWNGNTVPSPRKIRGAVYLPLEPGTLLIPPRSNGPMWSVAEAREKLLGALSEENRRLATSLIGSRKYTGAQDVIVGLPRPSGGFNLFGVRLPAADGLHPLLSSSSAGAVSPLALLRLERPFLVPRGGADNGLASKRVLLIGCGAVGGHVALELARAGVLELTLVDSDVLHPENTFRHVLGRRYWFIRKAEALKQEIQANLPYVRVRAFTDSIESVTSSGLIDIAAYDIVICALGAPTLELLLNEQLHLASRRVIFTWVDPFGIGGHALLAGNAPGGGGCFSCLYTDPGAADAGIVNRASFAVADPAKPFGRVLTGCGNLHTPYGSLDAVRTASLATRLAIDALTGKEPGNPLRSWKGDPAAYLDAGFELSKRFAASDDQLDRLRYEYRVSACPVCSVDQGRNG</sequence>
<feature type="domain" description="THIF-type NAD/FAD binding fold" evidence="1">
    <location>
        <begin position="264"/>
        <end position="419"/>
    </location>
</feature>
<accession>A0A841GWQ9</accession>
<dbReference type="AlphaFoldDB" id="A0A841GWQ9"/>
<proteinExistence type="predicted"/>
<gene>
    <name evidence="3" type="ORF">HNQ61_001983</name>
</gene>